<protein>
    <submittedName>
        <fullName evidence="2">Transposase</fullName>
    </submittedName>
</protein>
<name>A0ABR4Y5F1_9BACI</name>
<gene>
    <name evidence="2" type="ORF">CD31_00630</name>
</gene>
<dbReference type="InterPro" id="IPR046229">
    <property type="entry name" value="TnpC-like"/>
</dbReference>
<evidence type="ECO:0000256" key="1">
    <source>
        <dbReference type="SAM" id="Coils"/>
    </source>
</evidence>
<dbReference type="EMBL" id="JPVR01000044">
    <property type="protein sequence ID" value="KGR89426.1"/>
    <property type="molecule type" value="Genomic_DNA"/>
</dbReference>
<reference evidence="2 3" key="1">
    <citation type="submission" date="2014-02" db="EMBL/GenBank/DDBJ databases">
        <title>Draft genome sequence of Lysinibacillus boronitolerans NBRC 103108.</title>
        <authorList>
            <person name="Zhang F."/>
            <person name="Wang G."/>
            <person name="Zhang L."/>
        </authorList>
    </citation>
    <scope>NUCLEOTIDE SEQUENCE [LARGE SCALE GENOMIC DNA]</scope>
    <source>
        <strain evidence="2 3">NBRC 103108</strain>
    </source>
</reference>
<dbReference type="Pfam" id="PF19776">
    <property type="entry name" value="DUF6262"/>
    <property type="match status" value="1"/>
</dbReference>
<feature type="coiled-coil region" evidence="1">
    <location>
        <begin position="95"/>
        <end position="129"/>
    </location>
</feature>
<evidence type="ECO:0000313" key="2">
    <source>
        <dbReference type="EMBL" id="KGR89426.1"/>
    </source>
</evidence>
<sequence length="134" mass="15468">MVNNNPNIEGLLSHALEKKLQAKEKVETAIKKMLKEKININFNSVSHVANVSKTFLYKEQTIRNRIDYLRKQQEGLSSVKSYKRNVSETSKDVIIKALKNKIENLNGKIATLEQEKEQLQIQLKKDLGKVYENI</sequence>
<comment type="caution">
    <text evidence="2">The sequence shown here is derived from an EMBL/GenBank/DDBJ whole genome shotgun (WGS) entry which is preliminary data.</text>
</comment>
<evidence type="ECO:0000313" key="3">
    <source>
        <dbReference type="Proteomes" id="UP000030487"/>
    </source>
</evidence>
<accession>A0ABR4Y5F1</accession>
<organism evidence="2 3">
    <name type="scientific">Lysinibacillus boronitolerans JCM 21713 = 10a = NBRC 103108</name>
    <dbReference type="NCBI Taxonomy" id="1294264"/>
    <lineage>
        <taxon>Bacteria</taxon>
        <taxon>Bacillati</taxon>
        <taxon>Bacillota</taxon>
        <taxon>Bacilli</taxon>
        <taxon>Bacillales</taxon>
        <taxon>Bacillaceae</taxon>
        <taxon>Lysinibacillus</taxon>
    </lineage>
</organism>
<dbReference type="Proteomes" id="UP000030487">
    <property type="component" value="Unassembled WGS sequence"/>
</dbReference>
<dbReference type="RefSeq" id="WP_036074943.1">
    <property type="nucleotide sequence ID" value="NZ_AVCW01000038.1"/>
</dbReference>
<keyword evidence="3" id="KW-1185">Reference proteome</keyword>
<proteinExistence type="predicted"/>
<keyword evidence="1" id="KW-0175">Coiled coil</keyword>